<evidence type="ECO:0000313" key="4">
    <source>
        <dbReference type="Proteomes" id="UP000001300"/>
    </source>
</evidence>
<organism evidence="3 4">
    <name type="scientific">Yarrowia lipolytica (strain CLIB 122 / E 150)</name>
    <name type="common">Yeast</name>
    <name type="synonym">Candida lipolytica</name>
    <dbReference type="NCBI Taxonomy" id="284591"/>
    <lineage>
        <taxon>Eukaryota</taxon>
        <taxon>Fungi</taxon>
        <taxon>Dikarya</taxon>
        <taxon>Ascomycota</taxon>
        <taxon>Saccharomycotina</taxon>
        <taxon>Dipodascomycetes</taxon>
        <taxon>Dipodascales</taxon>
        <taxon>Dipodascales incertae sedis</taxon>
        <taxon>Yarrowia</taxon>
    </lineage>
</organism>
<feature type="domain" description="BTB" evidence="2">
    <location>
        <begin position="185"/>
        <end position="252"/>
    </location>
</feature>
<sequence>MAETRETRNTTDTTMTRTRTTRTRTTRTGTTRTKKQTKTPKNPKPIGGKRTECTREDFEDEIKDRIVAQCSLKDVGIFYIVLCERKGPGWLSVCLQFYNDEEGVVHRSGVLGWWRRKPKTGATCFAIDQNTFLFDSTLLLLDANWETCSSRRFSAQTRLGMAHFLTKQTSVHSTGLSRIRNTAGSDFKLMSEEGETVEVHKAVLQGVWPFFRDMLRVKQENEPQHRIKLPMPKSTLDVLMSYLYGEELQMEFHDAANLILNARMYNLPELLELAKTKVKSEPMDFQQALLLWQKSFRAQDEQVRDHASARIQQLMPAVDDFKREIQHLEKDELVALFSDVSVAMAGKMRAE</sequence>
<dbReference type="Gene3D" id="3.30.710.10">
    <property type="entry name" value="Potassium Channel Kv1.1, Chain A"/>
    <property type="match status" value="1"/>
</dbReference>
<dbReference type="InterPro" id="IPR011333">
    <property type="entry name" value="SKP1/BTB/POZ_sf"/>
</dbReference>
<keyword evidence="4" id="KW-1185">Reference proteome</keyword>
<dbReference type="KEGG" id="yli:2906527"/>
<protein>
    <submittedName>
        <fullName evidence="3">YALI0A01650p</fullName>
    </submittedName>
</protein>
<dbReference type="PROSITE" id="PS50097">
    <property type="entry name" value="BTB"/>
    <property type="match status" value="1"/>
</dbReference>
<dbReference type="CDD" id="cd18186">
    <property type="entry name" value="BTB_POZ_ZBTB_KLHL-like"/>
    <property type="match status" value="1"/>
</dbReference>
<dbReference type="Pfam" id="PF00651">
    <property type="entry name" value="BTB"/>
    <property type="match status" value="1"/>
</dbReference>
<name>Q6CI51_YARLI</name>
<dbReference type="Proteomes" id="UP000001300">
    <property type="component" value="Chromosome A"/>
</dbReference>
<accession>Q6CI51</accession>
<dbReference type="InterPro" id="IPR000210">
    <property type="entry name" value="BTB/POZ_dom"/>
</dbReference>
<proteinExistence type="predicted"/>
<dbReference type="OrthoDB" id="432528at2759"/>
<dbReference type="EMBL" id="CR382127">
    <property type="protein sequence ID" value="CAG83583.1"/>
    <property type="molecule type" value="Genomic_DNA"/>
</dbReference>
<feature type="region of interest" description="Disordered" evidence="1">
    <location>
        <begin position="1"/>
        <end position="51"/>
    </location>
</feature>
<evidence type="ECO:0000256" key="1">
    <source>
        <dbReference type="SAM" id="MobiDB-lite"/>
    </source>
</evidence>
<dbReference type="AlphaFoldDB" id="Q6CI51"/>
<evidence type="ECO:0000259" key="2">
    <source>
        <dbReference type="PROSITE" id="PS50097"/>
    </source>
</evidence>
<gene>
    <name evidence="3" type="ORF">YALI0_A01650g</name>
</gene>
<dbReference type="HOGENOM" id="CLU_837310_0_0_1"/>
<dbReference type="SUPFAM" id="SSF54695">
    <property type="entry name" value="POZ domain"/>
    <property type="match status" value="1"/>
</dbReference>
<dbReference type="SMART" id="SM00225">
    <property type="entry name" value="BTB"/>
    <property type="match status" value="1"/>
</dbReference>
<dbReference type="VEuPathDB" id="FungiDB:YALI0_A01650g"/>
<evidence type="ECO:0000313" key="3">
    <source>
        <dbReference type="EMBL" id="CAG83583.1"/>
    </source>
</evidence>
<dbReference type="InParanoid" id="Q6CI51"/>
<reference evidence="3 4" key="1">
    <citation type="journal article" date="2004" name="Nature">
        <title>Genome evolution in yeasts.</title>
        <authorList>
            <consortium name="Genolevures"/>
            <person name="Dujon B."/>
            <person name="Sherman D."/>
            <person name="Fischer G."/>
            <person name="Durrens P."/>
            <person name="Casaregola S."/>
            <person name="Lafontaine I."/>
            <person name="de Montigny J."/>
            <person name="Marck C."/>
            <person name="Neuveglise C."/>
            <person name="Talla E."/>
            <person name="Goffard N."/>
            <person name="Frangeul L."/>
            <person name="Aigle M."/>
            <person name="Anthouard V."/>
            <person name="Babour A."/>
            <person name="Barbe V."/>
            <person name="Barnay S."/>
            <person name="Blanchin S."/>
            <person name="Beckerich J.M."/>
            <person name="Beyne E."/>
            <person name="Bleykasten C."/>
            <person name="Boisrame A."/>
            <person name="Boyer J."/>
            <person name="Cattolico L."/>
            <person name="Confanioleri F."/>
            <person name="de Daruvar A."/>
            <person name="Despons L."/>
            <person name="Fabre E."/>
            <person name="Fairhead C."/>
            <person name="Ferry-Dumazet H."/>
            <person name="Groppi A."/>
            <person name="Hantraye F."/>
            <person name="Hennequin C."/>
            <person name="Jauniaux N."/>
            <person name="Joyet P."/>
            <person name="Kachouri R."/>
            <person name="Kerrest A."/>
            <person name="Koszul R."/>
            <person name="Lemaire M."/>
            <person name="Lesur I."/>
            <person name="Ma L."/>
            <person name="Muller H."/>
            <person name="Nicaud J.M."/>
            <person name="Nikolski M."/>
            <person name="Oztas S."/>
            <person name="Ozier-Kalogeropoulos O."/>
            <person name="Pellenz S."/>
            <person name="Potier S."/>
            <person name="Richard G.F."/>
            <person name="Straub M.L."/>
            <person name="Suleau A."/>
            <person name="Swennene D."/>
            <person name="Tekaia F."/>
            <person name="Wesolowski-Louvel M."/>
            <person name="Westhof E."/>
            <person name="Wirth B."/>
            <person name="Zeniou-Meyer M."/>
            <person name="Zivanovic I."/>
            <person name="Bolotin-Fukuhara M."/>
            <person name="Thierry A."/>
            <person name="Bouchier C."/>
            <person name="Caudron B."/>
            <person name="Scarpelli C."/>
            <person name="Gaillardin C."/>
            <person name="Weissenbach J."/>
            <person name="Wincker P."/>
            <person name="Souciet J.L."/>
        </authorList>
    </citation>
    <scope>NUCLEOTIDE SEQUENCE [LARGE SCALE GENOMIC DNA]</scope>
    <source>
        <strain evidence="4">CLIB 122 / E 150</strain>
    </source>
</reference>